<feature type="domain" description="SLH" evidence="1">
    <location>
        <begin position="1140"/>
        <end position="1199"/>
    </location>
</feature>
<feature type="domain" description="SLH" evidence="1">
    <location>
        <begin position="1010"/>
        <end position="1069"/>
    </location>
</feature>
<evidence type="ECO:0000313" key="2">
    <source>
        <dbReference type="EMBL" id="MFC5649789.1"/>
    </source>
</evidence>
<evidence type="ECO:0000313" key="3">
    <source>
        <dbReference type="Proteomes" id="UP001596047"/>
    </source>
</evidence>
<dbReference type="InterPro" id="IPR001119">
    <property type="entry name" value="SLH_dom"/>
</dbReference>
<dbReference type="EMBL" id="JBHSOW010000041">
    <property type="protein sequence ID" value="MFC5649789.1"/>
    <property type="molecule type" value="Genomic_DNA"/>
</dbReference>
<name>A0ABW0VYI6_9BACL</name>
<proteinExistence type="predicted"/>
<dbReference type="PROSITE" id="PS51272">
    <property type="entry name" value="SLH"/>
    <property type="match status" value="3"/>
</dbReference>
<keyword evidence="3" id="KW-1185">Reference proteome</keyword>
<comment type="caution">
    <text evidence="2">The sequence shown here is derived from an EMBL/GenBank/DDBJ whole genome shotgun (WGS) entry which is preliminary data.</text>
</comment>
<dbReference type="PANTHER" id="PTHR43308:SF5">
    <property type="entry name" value="S-LAYER PROTEIN _ PEPTIDOGLYCAN ENDO-BETA-N-ACETYLGLUCOSAMINIDASE"/>
    <property type="match status" value="1"/>
</dbReference>
<evidence type="ECO:0000259" key="1">
    <source>
        <dbReference type="PROSITE" id="PS51272"/>
    </source>
</evidence>
<dbReference type="RefSeq" id="WP_379188331.1">
    <property type="nucleotide sequence ID" value="NZ_JBHSOW010000041.1"/>
</dbReference>
<dbReference type="InterPro" id="IPR051465">
    <property type="entry name" value="Cell_Envelope_Struct_Comp"/>
</dbReference>
<protein>
    <submittedName>
        <fullName evidence="2">S-layer homology domain-containing protein</fullName>
    </submittedName>
</protein>
<accession>A0ABW0VYI6</accession>
<feature type="domain" description="SLH" evidence="1">
    <location>
        <begin position="1070"/>
        <end position="1133"/>
    </location>
</feature>
<sequence length="1199" mass="127304">MSLRKIAIILIAALLIGLFPHSWLSQRVSAAPPVTLALDAQADLMYDEEFGVLDNDTAGRFYAGRDLYGGVHYISRGAIRFNLDSSGPIPGTVIKYELQIHVITKENPAGNSFHLDVWGSSDNAMLDTDSTFPSWSNAENVRKEDSEIIGGQNLLFDVTSLVEDHTNASDRNVTFVITGNESLDDSRIIGGLKEESNVLYRPKLVITYTVNQPPTGSISINSAAAAANSTAVTLNLAGNDPDGDAMEMQVSNDNKTWSSWEPYNSTKSWTLSSGDGAKTVYYQLRDPSLAASPVYSDTITLDTAAPLVSGVAEGGLYTVNKTVTFNEGTATLDGNAFTSGTSVSAEAPDPHTLVVTDAAGNSTTVHFTIDKTAPTVTGVTDGASYNSDKTVTFSDGTATLNGTAFSSGTTITVEDGYTLVVTDAAGNSMTVGFTVDKTNPVVTGVVEGGVYNSDKTVTFNEGTAALDGNAFTSGTMVSAETPHTLIVTDGAGNSTTVHFTIDKTAPMVTGVTDGASYNADKTVTYSDGTATLNGTAFSSGTTITVEDDYTLVVADAAGNSTTVSFTIDKSNPVVTGVVEGGVYNSDKSITFNEGTATLDGNAFTSGTTVSAETPHTLIVTDGAGNSTTVHFTIDKTAPTVSGVTDGASYNSDKTVTYSEGTATLNGAAFTSGTTITAEDDYELIVIDAAGNSTTVSFTIDKTKPVVTGVVDGESYSTNTTVTFNEGTATLNGSPFTSGTTISTGGEYKLVVTDPATNEATIAFRIVYPNPGPVTDPNPGSDGSDDCVELIINGVVHDQIASCSTKTTDGNLVTTITIDENKLTKELQNTSNKPEIIIRVNNTADVVIVELNGSIIQTLNNKNASIQVQNENASYTISANQFNLNQVLKNLGPNIHLQDIKKISIEMTKLPDDKVDFIRNQAGKITLVAPAVNFSITAAYNDKTVEINKFNSFAQRTITILDDMDPKKITTGVVVAENGKVTAVPTRIIQKDGKYYAVIRSLTNGIYTVIYNEKSFIDITNHWARSSIEDMAARLILQGVNEKQFQPNKEVTRAEFTTIVVRALGLHANDQPAQFKDVHEKDWFYDAVSIAAAYGLVEGNTDNTFKPNQKLTREEAMIIIYKAMKLAGMNLEISEQEISGKLSVFKDAGQFKPASRLAAALTVKFGIIQGYNGYAMPGKTITRAETAAIIQLFLQQAKLI</sequence>
<reference evidence="3" key="1">
    <citation type="journal article" date="2019" name="Int. J. Syst. Evol. Microbiol.">
        <title>The Global Catalogue of Microorganisms (GCM) 10K type strain sequencing project: providing services to taxonomists for standard genome sequencing and annotation.</title>
        <authorList>
            <consortium name="The Broad Institute Genomics Platform"/>
            <consortium name="The Broad Institute Genome Sequencing Center for Infectious Disease"/>
            <person name="Wu L."/>
            <person name="Ma J."/>
        </authorList>
    </citation>
    <scope>NUCLEOTIDE SEQUENCE [LARGE SCALE GENOMIC DNA]</scope>
    <source>
        <strain evidence="3">CGMCC 1.3240</strain>
    </source>
</reference>
<dbReference type="PANTHER" id="PTHR43308">
    <property type="entry name" value="OUTER MEMBRANE PROTEIN ALPHA-RELATED"/>
    <property type="match status" value="1"/>
</dbReference>
<gene>
    <name evidence="2" type="ORF">ACFPYJ_11780</name>
</gene>
<dbReference type="Pfam" id="PF00395">
    <property type="entry name" value="SLH"/>
    <property type="match status" value="2"/>
</dbReference>
<organism evidence="2 3">
    <name type="scientific">Paenibacillus solisilvae</name>
    <dbReference type="NCBI Taxonomy" id="2486751"/>
    <lineage>
        <taxon>Bacteria</taxon>
        <taxon>Bacillati</taxon>
        <taxon>Bacillota</taxon>
        <taxon>Bacilli</taxon>
        <taxon>Bacillales</taxon>
        <taxon>Paenibacillaceae</taxon>
        <taxon>Paenibacillus</taxon>
    </lineage>
</organism>
<dbReference type="Proteomes" id="UP001596047">
    <property type="component" value="Unassembled WGS sequence"/>
</dbReference>